<proteinExistence type="predicted"/>
<reference evidence="1 2" key="1">
    <citation type="journal article" date="2014" name="Genome Biol. Evol.">
        <title>Extensive gene acquisition in the extremely psychrophilic bacterial species Psychroflexus torquis and the link to sea-ice ecosystem specialism.</title>
        <authorList>
            <person name="Feng S."/>
            <person name="Powell S.M."/>
            <person name="Wilson R."/>
            <person name="Bowman J.P."/>
        </authorList>
    </citation>
    <scope>NUCLEOTIDE SEQUENCE [LARGE SCALE GENOMIC DNA]</scope>
    <source>
        <strain evidence="1 2">ACAM 44</strain>
    </source>
</reference>
<dbReference type="SUPFAM" id="SSF51735">
    <property type="entry name" value="NAD(P)-binding Rossmann-fold domains"/>
    <property type="match status" value="1"/>
</dbReference>
<dbReference type="PANTHER" id="PTHR48079">
    <property type="entry name" value="PROTEIN YEEZ"/>
    <property type="match status" value="1"/>
</dbReference>
<dbReference type="eggNOG" id="COG0451">
    <property type="taxonomic scope" value="Bacteria"/>
</dbReference>
<protein>
    <submittedName>
        <fullName evidence="1">Short chain dehydrogenase/reductase, atypical SDR family protein</fullName>
    </submittedName>
</protein>
<dbReference type="PATRIC" id="fig|1189619.4.peg.2189"/>
<dbReference type="Gene3D" id="3.40.50.720">
    <property type="entry name" value="NAD(P)-binding Rossmann-like Domain"/>
    <property type="match status" value="1"/>
</dbReference>
<dbReference type="GO" id="GO:0004029">
    <property type="term" value="F:aldehyde dehydrogenase (NAD+) activity"/>
    <property type="evidence" value="ECO:0007669"/>
    <property type="project" value="TreeGrafter"/>
</dbReference>
<dbReference type="InterPro" id="IPR036291">
    <property type="entry name" value="NAD(P)-bd_dom_sf"/>
</dbReference>
<dbReference type="InterPro" id="IPR051783">
    <property type="entry name" value="NAD(P)-dependent_oxidoreduct"/>
</dbReference>
<dbReference type="GO" id="GO:0005737">
    <property type="term" value="C:cytoplasm"/>
    <property type="evidence" value="ECO:0007669"/>
    <property type="project" value="TreeGrafter"/>
</dbReference>
<comment type="caution">
    <text evidence="1">The sequence shown here is derived from an EMBL/GenBank/DDBJ whole genome shotgun (WGS) entry which is preliminary data.</text>
</comment>
<keyword evidence="2" id="KW-1185">Reference proteome</keyword>
<dbReference type="Proteomes" id="UP000012317">
    <property type="component" value="Unassembled WGS sequence"/>
</dbReference>
<dbReference type="EMBL" id="APLF01000010">
    <property type="protein sequence ID" value="EMY80601.1"/>
    <property type="molecule type" value="Genomic_DNA"/>
</dbReference>
<organism evidence="1 2">
    <name type="scientific">Psychroflexus gondwanensis ACAM 44</name>
    <dbReference type="NCBI Taxonomy" id="1189619"/>
    <lineage>
        <taxon>Bacteria</taxon>
        <taxon>Pseudomonadati</taxon>
        <taxon>Bacteroidota</taxon>
        <taxon>Flavobacteriia</taxon>
        <taxon>Flavobacteriales</taxon>
        <taxon>Flavobacteriaceae</taxon>
        <taxon>Psychroflexus</taxon>
    </lineage>
</organism>
<dbReference type="PANTHER" id="PTHR48079:SF6">
    <property type="entry name" value="NAD(P)-BINDING DOMAIN-CONTAINING PROTEIN-RELATED"/>
    <property type="match status" value="1"/>
</dbReference>
<evidence type="ECO:0000313" key="2">
    <source>
        <dbReference type="Proteomes" id="UP000012317"/>
    </source>
</evidence>
<accession>N1WK41</accession>
<dbReference type="AlphaFoldDB" id="N1WK41"/>
<sequence length="269" mass="29571">MSTQISILGCGWLGIPLAKSLIEKGYTIKGSSTSEDKLEVLKSAGIQPFKIELKEEKILGDIASFLEGSEILIIDIPPGLRRNPNSNYIAKVKPLLQAISASSLSKVLYISSTGVFEDHESIPDYSEQYVFSSSEIKANPLVEAEQLILNLSPAKASVLRFGGLVGEGRHPIHFLAGRKGLQNPEGPVNLIHLSNCIRLILEVISQDQFGEIFHGVEIIQLSKQAYYAKKAKEYDLVPPEFEYTQTTKGKTIRMDGTSKTLGIELENKV</sequence>
<dbReference type="STRING" id="1189619.pgond44_10649"/>
<gene>
    <name evidence="1" type="ORF">pgond44_10649</name>
</gene>
<evidence type="ECO:0000313" key="1">
    <source>
        <dbReference type="EMBL" id="EMY80601.1"/>
    </source>
</evidence>
<name>N1WK41_9FLAO</name>
<dbReference type="RefSeq" id="WP_003441444.1">
    <property type="nucleotide sequence ID" value="NZ_APLF01000010.1"/>
</dbReference>